<dbReference type="InterPro" id="IPR036542">
    <property type="entry name" value="PTS_IIA_lac/cel_sf"/>
</dbReference>
<dbReference type="GO" id="GO:0046872">
    <property type="term" value="F:metal ion binding"/>
    <property type="evidence" value="ECO:0007669"/>
    <property type="project" value="UniProtKB-KW"/>
</dbReference>
<dbReference type="STRING" id="545697.HMPREF0216_00987"/>
<comment type="cofactor">
    <cofactor evidence="6">
        <name>Mg(2+)</name>
        <dbReference type="ChEBI" id="CHEBI:18420"/>
    </cofactor>
    <text evidence="6">Binds 1 Mg(2+) ion per trimer.</text>
</comment>
<evidence type="ECO:0000313" key="8">
    <source>
        <dbReference type="EMBL" id="EKY28144.1"/>
    </source>
</evidence>
<name>L1QJF1_9CLOT</name>
<reference evidence="8 9" key="1">
    <citation type="submission" date="2012-05" db="EMBL/GenBank/DDBJ databases">
        <authorList>
            <person name="Weinstock G."/>
            <person name="Sodergren E."/>
            <person name="Lobos E.A."/>
            <person name="Fulton L."/>
            <person name="Fulton R."/>
            <person name="Courtney L."/>
            <person name="Fronick C."/>
            <person name="O'Laughlin M."/>
            <person name="Godfrey J."/>
            <person name="Wilson R.M."/>
            <person name="Miner T."/>
            <person name="Farmer C."/>
            <person name="Delehaunty K."/>
            <person name="Cordes M."/>
            <person name="Minx P."/>
            <person name="Tomlinson C."/>
            <person name="Chen J."/>
            <person name="Wollam A."/>
            <person name="Pepin K.H."/>
            <person name="Bhonagiri V."/>
            <person name="Zhang X."/>
            <person name="Suruliraj S."/>
            <person name="Warren W."/>
            <person name="Mitreva M."/>
            <person name="Mardis E.R."/>
            <person name="Wilson R.K."/>
        </authorList>
    </citation>
    <scope>NUCLEOTIDE SEQUENCE [LARGE SCALE GENOMIC DNA]</scope>
    <source>
        <strain evidence="8 9">DSM 1785</strain>
    </source>
</reference>
<feature type="binding site" evidence="6">
    <location>
        <position position="79"/>
    </location>
    <ligand>
        <name>Mg(2+)</name>
        <dbReference type="ChEBI" id="CHEBI:18420"/>
        <note>ligand shared between all trimeric partners</note>
    </ligand>
</feature>
<keyword evidence="2" id="KW-0762">Sugar transport</keyword>
<dbReference type="GO" id="GO:0009401">
    <property type="term" value="P:phosphoenolpyruvate-dependent sugar phosphotransferase system"/>
    <property type="evidence" value="ECO:0007669"/>
    <property type="project" value="UniProtKB-KW"/>
</dbReference>
<keyword evidence="6" id="KW-0460">Magnesium</keyword>
<feature type="active site" description="Tele-phosphohistidine intermediate" evidence="5">
    <location>
        <position position="76"/>
    </location>
</feature>
<dbReference type="InterPro" id="IPR003188">
    <property type="entry name" value="PTS_IIA_lac/cel"/>
</dbReference>
<comment type="caution">
    <text evidence="8">The sequence shown here is derived from an EMBL/GenBank/DDBJ whole genome shotgun (WGS) entry which is preliminary data.</text>
</comment>
<proteinExistence type="predicted"/>
<dbReference type="Gene3D" id="1.20.58.80">
    <property type="entry name" value="Phosphotransferase system, lactose/cellobiose-type IIA subunit"/>
    <property type="match status" value="1"/>
</dbReference>
<evidence type="ECO:0000256" key="2">
    <source>
        <dbReference type="ARBA" id="ARBA00022597"/>
    </source>
</evidence>
<dbReference type="CDD" id="cd00215">
    <property type="entry name" value="PTS_IIA_lac"/>
    <property type="match status" value="1"/>
</dbReference>
<feature type="modified residue" description="Phosphohistidine; by HPr" evidence="7">
    <location>
        <position position="76"/>
    </location>
</feature>
<dbReference type="SUPFAM" id="SSF46973">
    <property type="entry name" value="Enzyme IIa from lactose specific PTS, IIa-lac"/>
    <property type="match status" value="1"/>
</dbReference>
<keyword evidence="1" id="KW-0813">Transport</keyword>
<keyword evidence="6" id="KW-0479">Metal-binding</keyword>
<evidence type="ECO:0000256" key="1">
    <source>
        <dbReference type="ARBA" id="ARBA00022448"/>
    </source>
</evidence>
<dbReference type="PROSITE" id="PS51095">
    <property type="entry name" value="PTS_EIIA_TYPE_3"/>
    <property type="match status" value="1"/>
</dbReference>
<accession>L1QJF1</accession>
<dbReference type="PANTHER" id="PTHR34382">
    <property type="entry name" value="PTS SYSTEM N,N'-DIACETYLCHITOBIOSE-SPECIFIC EIIA COMPONENT"/>
    <property type="match status" value="1"/>
</dbReference>
<dbReference type="HOGENOM" id="CLU_152490_0_0_9"/>
<keyword evidence="3 8" id="KW-0808">Transferase</keyword>
<dbReference type="PANTHER" id="PTHR34382:SF7">
    <property type="entry name" value="PTS SYSTEM N,N'-DIACETYLCHITOBIOSE-SPECIFIC EIIA COMPONENT"/>
    <property type="match status" value="1"/>
</dbReference>
<evidence type="ECO:0000256" key="3">
    <source>
        <dbReference type="ARBA" id="ARBA00022679"/>
    </source>
</evidence>
<dbReference type="EMBL" id="AMEZ01000026">
    <property type="protein sequence ID" value="EKY28144.1"/>
    <property type="molecule type" value="Genomic_DNA"/>
</dbReference>
<evidence type="ECO:0000256" key="5">
    <source>
        <dbReference type="PIRSR" id="PIRSR000699-1"/>
    </source>
</evidence>
<dbReference type="Proteomes" id="UP000010420">
    <property type="component" value="Unassembled WGS sequence"/>
</dbReference>
<gene>
    <name evidence="8" type="ORF">HMPREF0216_00987</name>
</gene>
<dbReference type="PIRSF" id="PIRSF000699">
    <property type="entry name" value="PTS_IILac_III"/>
    <property type="match status" value="1"/>
</dbReference>
<protein>
    <submittedName>
        <fullName evidence="8">Putative lactose-specific phosphotransferase enzyme IIA component</fullName>
    </submittedName>
</protein>
<dbReference type="OrthoDB" id="389577at2"/>
<keyword evidence="4" id="KW-0598">Phosphotransferase system</keyword>
<dbReference type="PATRIC" id="fig|545697.3.peg.972"/>
<keyword evidence="9" id="KW-1185">Reference proteome</keyword>
<evidence type="ECO:0000313" key="9">
    <source>
        <dbReference type="Proteomes" id="UP000010420"/>
    </source>
</evidence>
<evidence type="ECO:0000256" key="7">
    <source>
        <dbReference type="PROSITE-ProRule" id="PRU00418"/>
    </source>
</evidence>
<dbReference type="eggNOG" id="COG1447">
    <property type="taxonomic scope" value="Bacteria"/>
</dbReference>
<dbReference type="RefSeq" id="WP_005211670.1">
    <property type="nucleotide sequence ID" value="NZ_KB291618.1"/>
</dbReference>
<evidence type="ECO:0000256" key="4">
    <source>
        <dbReference type="ARBA" id="ARBA00022683"/>
    </source>
</evidence>
<dbReference type="GO" id="GO:0016740">
    <property type="term" value="F:transferase activity"/>
    <property type="evidence" value="ECO:0007669"/>
    <property type="project" value="UniProtKB-KW"/>
</dbReference>
<dbReference type="AlphaFoldDB" id="L1QJF1"/>
<sequence length="103" mass="11738">MNNMESVAFELISNVGEAKSLLMEALMLAREEQFEDADNKVTLSGEFLSKAHHSHFDLVQKEANGEQLPFSLILMHAEDQLMTTETLKMLVEELILTHKKYSK</sequence>
<organism evidence="8 9">
    <name type="scientific">Clostridium celatum DSM 1785</name>
    <dbReference type="NCBI Taxonomy" id="545697"/>
    <lineage>
        <taxon>Bacteria</taxon>
        <taxon>Bacillati</taxon>
        <taxon>Bacillota</taxon>
        <taxon>Clostridia</taxon>
        <taxon>Eubacteriales</taxon>
        <taxon>Clostridiaceae</taxon>
        <taxon>Clostridium</taxon>
    </lineage>
</organism>
<dbReference type="Pfam" id="PF02255">
    <property type="entry name" value="PTS_IIA"/>
    <property type="match status" value="1"/>
</dbReference>
<evidence type="ECO:0000256" key="6">
    <source>
        <dbReference type="PIRSR" id="PIRSR000699-2"/>
    </source>
</evidence>